<keyword evidence="5 11" id="KW-0812">Transmembrane</keyword>
<dbReference type="PANTHER" id="PTHR21573:SF0">
    <property type="entry name" value="ER MEMBRANE PROTEIN COMPLEX SUBUNIT 1"/>
    <property type="match status" value="1"/>
</dbReference>
<keyword evidence="6 12" id="KW-0732">Signal</keyword>
<evidence type="ECO:0000256" key="4">
    <source>
        <dbReference type="ARBA" id="ARBA00020824"/>
    </source>
</evidence>
<proteinExistence type="inferred from homology"/>
<dbReference type="eggNOG" id="KOG2103">
    <property type="taxonomic scope" value="Eukaryota"/>
</dbReference>
<evidence type="ECO:0000256" key="9">
    <source>
        <dbReference type="ARBA" id="ARBA00023136"/>
    </source>
</evidence>
<dbReference type="STRING" id="981085.W9RCD7"/>
<comment type="subunit">
    <text evidence="3">Component of the ER membrane protein complex (EMC).</text>
</comment>
<dbReference type="InterPro" id="IPR015943">
    <property type="entry name" value="WD40/YVTN_repeat-like_dom_sf"/>
</dbReference>
<comment type="subcellular location">
    <subcellularLocation>
        <location evidence="1">Endoplasmic reticulum membrane</location>
        <topology evidence="1">Single-pass type I membrane protein</topology>
    </subcellularLocation>
</comment>
<evidence type="ECO:0000256" key="8">
    <source>
        <dbReference type="ARBA" id="ARBA00022989"/>
    </source>
</evidence>
<feature type="chain" id="PRO_5004932506" description="ER membrane protein complex subunit 1" evidence="12">
    <location>
        <begin position="25"/>
        <end position="973"/>
    </location>
</feature>
<evidence type="ECO:0000259" key="13">
    <source>
        <dbReference type="Pfam" id="PF07774"/>
    </source>
</evidence>
<feature type="domain" description="ER membrane protein complex subunit 1 C-terminal" evidence="13">
    <location>
        <begin position="754"/>
        <end position="972"/>
    </location>
</feature>
<evidence type="ECO:0000256" key="10">
    <source>
        <dbReference type="ARBA" id="ARBA00023180"/>
    </source>
</evidence>
<reference evidence="16" key="1">
    <citation type="submission" date="2013-01" db="EMBL/GenBank/DDBJ databases">
        <title>Draft Genome Sequence of a Mulberry Tree, Morus notabilis C.K. Schneid.</title>
        <authorList>
            <person name="He N."/>
            <person name="Zhao S."/>
        </authorList>
    </citation>
    <scope>NUCLEOTIDE SEQUENCE</scope>
</reference>
<dbReference type="InterPro" id="IPR026895">
    <property type="entry name" value="EMC1"/>
</dbReference>
<dbReference type="InterPro" id="IPR058545">
    <property type="entry name" value="Beta-prop_EMC1_1st"/>
</dbReference>
<organism evidence="15 16">
    <name type="scientific">Morus notabilis</name>
    <dbReference type="NCBI Taxonomy" id="981085"/>
    <lineage>
        <taxon>Eukaryota</taxon>
        <taxon>Viridiplantae</taxon>
        <taxon>Streptophyta</taxon>
        <taxon>Embryophyta</taxon>
        <taxon>Tracheophyta</taxon>
        <taxon>Spermatophyta</taxon>
        <taxon>Magnoliopsida</taxon>
        <taxon>eudicotyledons</taxon>
        <taxon>Gunneridae</taxon>
        <taxon>Pentapetalae</taxon>
        <taxon>rosids</taxon>
        <taxon>fabids</taxon>
        <taxon>Rosales</taxon>
        <taxon>Moraceae</taxon>
        <taxon>Moreae</taxon>
        <taxon>Morus</taxon>
    </lineage>
</organism>
<feature type="transmembrane region" description="Helical" evidence="11">
    <location>
        <begin position="940"/>
        <end position="963"/>
    </location>
</feature>
<dbReference type="PANTHER" id="PTHR21573">
    <property type="entry name" value="ER MEMBRANE PROTEIN COMPLEX SUBUNIT 1"/>
    <property type="match status" value="1"/>
</dbReference>
<dbReference type="Pfam" id="PF07774">
    <property type="entry name" value="EMC1_C"/>
    <property type="match status" value="1"/>
</dbReference>
<evidence type="ECO:0000256" key="12">
    <source>
        <dbReference type="SAM" id="SignalP"/>
    </source>
</evidence>
<keyword evidence="16" id="KW-1185">Reference proteome</keyword>
<dbReference type="EMBL" id="KE344868">
    <property type="protein sequence ID" value="EXB82261.1"/>
    <property type="molecule type" value="Genomic_DNA"/>
</dbReference>
<evidence type="ECO:0000256" key="2">
    <source>
        <dbReference type="ARBA" id="ARBA00007904"/>
    </source>
</evidence>
<protein>
    <recommendedName>
        <fullName evidence="4">ER membrane protein complex subunit 1</fullName>
    </recommendedName>
</protein>
<dbReference type="InterPro" id="IPR011047">
    <property type="entry name" value="Quinoprotein_ADH-like_sf"/>
</dbReference>
<evidence type="ECO:0000256" key="5">
    <source>
        <dbReference type="ARBA" id="ARBA00022692"/>
    </source>
</evidence>
<dbReference type="GO" id="GO:0072546">
    <property type="term" value="C:EMC complex"/>
    <property type="evidence" value="ECO:0007669"/>
    <property type="project" value="InterPro"/>
</dbReference>
<evidence type="ECO:0000256" key="7">
    <source>
        <dbReference type="ARBA" id="ARBA00022824"/>
    </source>
</evidence>
<comment type="similarity">
    <text evidence="2">Belongs to the EMC1 family.</text>
</comment>
<keyword evidence="7" id="KW-0256">Endoplasmic reticulum</keyword>
<evidence type="ECO:0000256" key="6">
    <source>
        <dbReference type="ARBA" id="ARBA00022729"/>
    </source>
</evidence>
<dbReference type="Gene3D" id="2.130.10.10">
    <property type="entry name" value="YVTN repeat-like/Quinoprotein amine dehydrogenase"/>
    <property type="match status" value="1"/>
</dbReference>
<dbReference type="AlphaFoldDB" id="W9RCD7"/>
<feature type="domain" description="EMC1 first beta-propeller" evidence="14">
    <location>
        <begin position="25"/>
        <end position="400"/>
    </location>
</feature>
<keyword evidence="9 11" id="KW-0472">Membrane</keyword>
<name>W9RCD7_9ROSA</name>
<dbReference type="Proteomes" id="UP000030645">
    <property type="component" value="Unassembled WGS sequence"/>
</dbReference>
<evidence type="ECO:0000259" key="14">
    <source>
        <dbReference type="Pfam" id="PF25293"/>
    </source>
</evidence>
<dbReference type="GO" id="GO:0034975">
    <property type="term" value="P:protein folding in endoplasmic reticulum"/>
    <property type="evidence" value="ECO:0007669"/>
    <property type="project" value="TreeGrafter"/>
</dbReference>
<keyword evidence="8 11" id="KW-1133">Transmembrane helix</keyword>
<dbReference type="SUPFAM" id="SSF50998">
    <property type="entry name" value="Quinoprotein alcohol dehydrogenase-like"/>
    <property type="match status" value="2"/>
</dbReference>
<feature type="signal peptide" evidence="12">
    <location>
        <begin position="1"/>
        <end position="24"/>
    </location>
</feature>
<evidence type="ECO:0000256" key="11">
    <source>
        <dbReference type="SAM" id="Phobius"/>
    </source>
</evidence>
<keyword evidence="10" id="KW-0325">Glycoprotein</keyword>
<sequence>MAMASRVFLLLFIMFSFYTELSFSLYEDQVGLMDWHQQYIGKVKQAVFHTQKAGRKRVVVSTEENVVASLDLRRGEIFWRHVLGSNDAVDGIDIALGKYAITLSSEGSIIRAWNLPDGQMVWESFLQGSNPSKSLLSVPTNVKVDRDNLILVFSRGSLHAISGVDGEVVWKKDFAAESDVIYAIGSVGSSQFDAYELNARNGELLKKHGAVFPGGFSGEMLLVSGDLVVALDANKSSLVTINFQDGIKFQQTDLSNIVGDSSGTAKLLPLKLQEIFAVEINEFVVLIRVTGEGKLELVDKLNNAAVISDPLLLSEGQHAVALVHHGDGKIHLTVKLVNDWSNDLLKESIVLDHQRGFVHRIFMNNYIRTDRSHGFRALVVLEDHSLLLFQQGAIVWSREDSLASIINVATSELPVEKEGVSVAKVEENLFEWLKGHLLKLKGTLMLASPDDVAAIQGMRLKSSEKSKMTRDHNGFRKLLIVLTRAGKLFALHTGDGRVVWSLLLPSLRNSACAHPTGLSIYQWQVPHHHALDENPSVLIVGRCGQSSDAPGVLSFVDTYTGKEIDSLSLAHSVLQVIPLPFTDSTEQRLHLLIDADQHAYLYPRTPEAIGIFQREFSNIYWYSVDADSGTIKGHALKRNCAQEILDEYCFDSRDVWSIVFPSRTEKIIAAVTRKSNEVVHTQAKVIADQDVMYKYISKNLLFVATIAPKASGEIGSATPEESWLVVYLIDTITGRILYRMTHHGSQGPVHAVFSENWVVYHYFNLRAHRFEMSVIEIYDQSRAAANKDLWKLILGKHNLTSPISSYSRTEVVIKSQSYLFTHSVKAISVTSTAKGITSKQLLIGTIGDQVLALDKRFLDPRRTVNPTQAEREEGIIPLTDALPIVPQSYVTHSQRVEGLRGIVTVPAKLESTALVFAYGVDLFYTRIAPSRTYDSLTEDFSYALLLITIVVLVAAIFATWILSEKKDLRDKWR</sequence>
<evidence type="ECO:0000313" key="16">
    <source>
        <dbReference type="Proteomes" id="UP000030645"/>
    </source>
</evidence>
<evidence type="ECO:0000256" key="3">
    <source>
        <dbReference type="ARBA" id="ARBA00011276"/>
    </source>
</evidence>
<dbReference type="Pfam" id="PF25293">
    <property type="entry name" value="Beta-prop_EMC1_N"/>
    <property type="match status" value="1"/>
</dbReference>
<evidence type="ECO:0000313" key="15">
    <source>
        <dbReference type="EMBL" id="EXB82261.1"/>
    </source>
</evidence>
<evidence type="ECO:0000256" key="1">
    <source>
        <dbReference type="ARBA" id="ARBA00004115"/>
    </source>
</evidence>
<gene>
    <name evidence="15" type="ORF">L484_007251</name>
</gene>
<accession>W9RCD7</accession>
<dbReference type="InterPro" id="IPR011678">
    <property type="entry name" value="EMC1_C"/>
</dbReference>